<accession>U4L4F5</accession>
<organism evidence="1 2">
    <name type="scientific">Pyronema omphalodes (strain CBS 100304)</name>
    <name type="common">Pyronema confluens</name>
    <dbReference type="NCBI Taxonomy" id="1076935"/>
    <lineage>
        <taxon>Eukaryota</taxon>
        <taxon>Fungi</taxon>
        <taxon>Dikarya</taxon>
        <taxon>Ascomycota</taxon>
        <taxon>Pezizomycotina</taxon>
        <taxon>Pezizomycetes</taxon>
        <taxon>Pezizales</taxon>
        <taxon>Pyronemataceae</taxon>
        <taxon>Pyronema</taxon>
    </lineage>
</organism>
<gene>
    <name evidence="1" type="ORF">PCON_03902</name>
</gene>
<keyword evidence="2" id="KW-1185">Reference proteome</keyword>
<name>U4L4F5_PYROM</name>
<dbReference type="EMBL" id="HF935219">
    <property type="protein sequence ID" value="CCX04905.1"/>
    <property type="molecule type" value="Genomic_DNA"/>
</dbReference>
<evidence type="ECO:0008006" key="3">
    <source>
        <dbReference type="Google" id="ProtNLM"/>
    </source>
</evidence>
<sequence>MMGEYTYSGGSGNPVHCYYCKNCTVHAFHHEEVLGDRYTMHTLLLERGEENPEIGMEVFLGEKAKFQPKLPGTTGYEKTDANWADHYN</sequence>
<reference evidence="1 2" key="1">
    <citation type="journal article" date="2013" name="PLoS Genet.">
        <title>The genome and development-dependent transcriptomes of Pyronema confluens: a window into fungal evolution.</title>
        <authorList>
            <person name="Traeger S."/>
            <person name="Altegoer F."/>
            <person name="Freitag M."/>
            <person name="Gabaldon T."/>
            <person name="Kempken F."/>
            <person name="Kumar A."/>
            <person name="Marcet-Houben M."/>
            <person name="Poggeler S."/>
            <person name="Stajich J.E."/>
            <person name="Nowrousian M."/>
        </authorList>
    </citation>
    <scope>NUCLEOTIDE SEQUENCE [LARGE SCALE GENOMIC DNA]</scope>
    <source>
        <strain evidence="2">CBS 100304</strain>
        <tissue evidence="1">Vegetative mycelium</tissue>
    </source>
</reference>
<dbReference type="AlphaFoldDB" id="U4L4F5"/>
<dbReference type="SUPFAM" id="SSF51316">
    <property type="entry name" value="Mss4-like"/>
    <property type="match status" value="1"/>
</dbReference>
<evidence type="ECO:0000313" key="1">
    <source>
        <dbReference type="EMBL" id="CCX04905.1"/>
    </source>
</evidence>
<dbReference type="OrthoDB" id="1601230at2759"/>
<proteinExistence type="predicted"/>
<dbReference type="eggNOG" id="ENOG502SFKU">
    <property type="taxonomic scope" value="Eukaryota"/>
</dbReference>
<evidence type="ECO:0000313" key="2">
    <source>
        <dbReference type="Proteomes" id="UP000018144"/>
    </source>
</evidence>
<dbReference type="STRING" id="1076935.U4L4F5"/>
<dbReference type="OMA" id="HAFHHEE"/>
<dbReference type="Proteomes" id="UP000018144">
    <property type="component" value="Unassembled WGS sequence"/>
</dbReference>
<dbReference type="InterPro" id="IPR011057">
    <property type="entry name" value="Mss4-like_sf"/>
</dbReference>
<protein>
    <recommendedName>
        <fullName evidence="3">CENP-V/GFA domain-containing protein</fullName>
    </recommendedName>
</protein>